<dbReference type="Gene3D" id="3.40.395.10">
    <property type="entry name" value="Adenoviral Proteinase, Chain A"/>
    <property type="match status" value="1"/>
</dbReference>
<comment type="similarity">
    <text evidence="1">Belongs to the peptidase C48 family.</text>
</comment>
<dbReference type="GO" id="GO:0006508">
    <property type="term" value="P:proteolysis"/>
    <property type="evidence" value="ECO:0007669"/>
    <property type="project" value="UniProtKB-KW"/>
</dbReference>
<evidence type="ECO:0000313" key="7">
    <source>
        <dbReference type="Proteomes" id="UP000604046"/>
    </source>
</evidence>
<proteinExistence type="inferred from homology"/>
<keyword evidence="7" id="KW-1185">Reference proteome</keyword>
<organism evidence="6 7">
    <name type="scientific">Symbiodinium natans</name>
    <dbReference type="NCBI Taxonomy" id="878477"/>
    <lineage>
        <taxon>Eukaryota</taxon>
        <taxon>Sar</taxon>
        <taxon>Alveolata</taxon>
        <taxon>Dinophyceae</taxon>
        <taxon>Suessiales</taxon>
        <taxon>Symbiodiniaceae</taxon>
        <taxon>Symbiodinium</taxon>
    </lineage>
</organism>
<evidence type="ECO:0000259" key="5">
    <source>
        <dbReference type="PROSITE" id="PS50600"/>
    </source>
</evidence>
<keyword evidence="3" id="KW-0378">Hydrolase</keyword>
<evidence type="ECO:0000256" key="3">
    <source>
        <dbReference type="ARBA" id="ARBA00022801"/>
    </source>
</evidence>
<reference evidence="6" key="1">
    <citation type="submission" date="2021-02" db="EMBL/GenBank/DDBJ databases">
        <authorList>
            <person name="Dougan E. K."/>
            <person name="Rhodes N."/>
            <person name="Thang M."/>
            <person name="Chan C."/>
        </authorList>
    </citation>
    <scope>NUCLEOTIDE SEQUENCE</scope>
</reference>
<name>A0A812MF44_9DINO</name>
<evidence type="ECO:0000256" key="2">
    <source>
        <dbReference type="ARBA" id="ARBA00022670"/>
    </source>
</evidence>
<feature type="domain" description="Ubiquitin-like protease family profile" evidence="5">
    <location>
        <begin position="978"/>
        <end position="1145"/>
    </location>
</feature>
<dbReference type="SUPFAM" id="SSF54001">
    <property type="entry name" value="Cysteine proteinases"/>
    <property type="match status" value="1"/>
</dbReference>
<dbReference type="Proteomes" id="UP000604046">
    <property type="component" value="Unassembled WGS sequence"/>
</dbReference>
<evidence type="ECO:0000313" key="6">
    <source>
        <dbReference type="EMBL" id="CAE7266305.1"/>
    </source>
</evidence>
<gene>
    <name evidence="6" type="ORF">SNAT2548_LOCUS14090</name>
</gene>
<dbReference type="EMBL" id="CAJNDS010001580">
    <property type="protein sequence ID" value="CAE7266305.1"/>
    <property type="molecule type" value="Genomic_DNA"/>
</dbReference>
<feature type="region of interest" description="Disordered" evidence="4">
    <location>
        <begin position="124"/>
        <end position="149"/>
    </location>
</feature>
<sequence length="1329" mass="149611">MRQLLVEAAAEEARRQLQPELSAQSEEALARMRSAAESKKRRLSGGRPRNVGSQKRVRRRERPLAVRVRISRQMLAERPAFASDRDFVAAMSKKLGLARKTVQKLWADHDSTEALVKKRRLSLNPEKHSASKGTRKTASDRRFRGFRRPGGGKKELFPQVTLSLKLWFEEQRAYGHTVTRRVLLSKWQVLTEEELLRLRTLADSALDSAERSKYELLRQRGQAALDSVSKDSGKNRLRQLLHKLGCSLLVPDLTTKLSAEEERVRAALTYQSFDRMLWVAAFSDLEELSEKVIAPKKFRDSVENLVCLFSDQIPLWVKSGQERELFASWERQPCSQAELRHNLEVAHQASLEQRGKSLPSFEAAKPSAKAKASSGQGQKRALKEDQHSRYRITYEARQALYGLCTSKPQAQLSGAVLPGLIVVHGVHARLSNIDSSGRFIVEESFSWKGKQVVRSAKSYAGKILLSWRQARDKDPLLFEQVSVMSQPSANVDSIIFKWSQEELAKVSVVALHQRDAFAGAWTTSATESLYASNHLQCLLAPKLTASLQLTDTDYARSFKALCRAEMESLRSSGQQALLAQGSREPWQASPLDMVKAIVSAQTTLRQRNEKNSWVVAGLRRNGILAYKASLAEQKLVPLSSEEVGGVQMGFSTFFVGSSTLSLFIKHFEVELFHCFWIRRGSERIDVSWLRDRFLWVDKNLVPLKPDFSLITASKELADLYEWDFHNPASAPEEDQALMDISELPSELQLPCIESGLLRLPLELQLAAQRRSISTPVSVKDKKASRRYAKMVKSLAKKRVSAKLRKALRDKLKTQSLGQTLGKLVPRAGEASEAISQKKKKLQKLKVKKTADGKALMKALTMNAAEALALQNSDVEAEEATLAEVTKGPLAGRVCRVLQLGVHCGKEATCSHHNLSKGTVTLPCLGDSMATLTLPDSLVVEKEASWLKPLSWKHMRLSRELKQRVLHSCGGSQLFLEESVYGPEPIELLKTPPQMLLDQHILYGFELLRWHFSQGSENFFFEQGIRIVDPKLSLQYITKECFDVSIVENALKREGELFKTLFVPVWGQGDGPKHWTLLHLDQESDEVRIKYYDSLNDEEPHPCCAANAQVLLDFLFPGKTLPQREDSQRQKSDECGFYVLAHIFEVVALKRGEGPASRGWSSVIVMDLMNFLRTWLGQLSGEQDKLQNEQASRLKSLEKSRLKNLKVSQELAKKASVAAEAASQAAKLAAKVLSLGKEPELSDLPKEHQDKISQIRLFGCSVCSRCRWVSGCLSCDGPKAERYYLNQLRCPAPMPPDRRLHERHLGVLDQFQRDVEHAPIEFVKIVESCR</sequence>
<dbReference type="GO" id="GO:0008234">
    <property type="term" value="F:cysteine-type peptidase activity"/>
    <property type="evidence" value="ECO:0007669"/>
    <property type="project" value="InterPro"/>
</dbReference>
<feature type="region of interest" description="Disordered" evidence="4">
    <location>
        <begin position="362"/>
        <end position="384"/>
    </location>
</feature>
<accession>A0A812MF44</accession>
<keyword evidence="2" id="KW-0645">Protease</keyword>
<feature type="compositionally biased region" description="Low complexity" evidence="4">
    <location>
        <begin position="363"/>
        <end position="374"/>
    </location>
</feature>
<evidence type="ECO:0000256" key="1">
    <source>
        <dbReference type="ARBA" id="ARBA00005234"/>
    </source>
</evidence>
<dbReference type="InterPro" id="IPR038765">
    <property type="entry name" value="Papain-like_cys_pep_sf"/>
</dbReference>
<dbReference type="PROSITE" id="PS50600">
    <property type="entry name" value="ULP_PROTEASE"/>
    <property type="match status" value="1"/>
</dbReference>
<comment type="caution">
    <text evidence="6">The sequence shown here is derived from an EMBL/GenBank/DDBJ whole genome shotgun (WGS) entry which is preliminary data.</text>
</comment>
<feature type="compositionally biased region" description="Basic and acidic residues" evidence="4">
    <location>
        <begin position="28"/>
        <end position="38"/>
    </location>
</feature>
<feature type="region of interest" description="Disordered" evidence="4">
    <location>
        <begin position="17"/>
        <end position="60"/>
    </location>
</feature>
<protein>
    <recommendedName>
        <fullName evidence="5">Ubiquitin-like protease family profile domain-containing protein</fullName>
    </recommendedName>
</protein>
<dbReference type="InterPro" id="IPR003653">
    <property type="entry name" value="Peptidase_C48_C"/>
</dbReference>
<evidence type="ECO:0000256" key="4">
    <source>
        <dbReference type="SAM" id="MobiDB-lite"/>
    </source>
</evidence>